<organism evidence="2 3">
    <name type="scientific">Setaria italica</name>
    <name type="common">Foxtail millet</name>
    <name type="synonym">Panicum italicum</name>
    <dbReference type="NCBI Taxonomy" id="4555"/>
    <lineage>
        <taxon>Eukaryota</taxon>
        <taxon>Viridiplantae</taxon>
        <taxon>Streptophyta</taxon>
        <taxon>Embryophyta</taxon>
        <taxon>Tracheophyta</taxon>
        <taxon>Spermatophyta</taxon>
        <taxon>Magnoliopsida</taxon>
        <taxon>Liliopsida</taxon>
        <taxon>Poales</taxon>
        <taxon>Poaceae</taxon>
        <taxon>PACMAD clade</taxon>
        <taxon>Panicoideae</taxon>
        <taxon>Panicodae</taxon>
        <taxon>Paniceae</taxon>
        <taxon>Cenchrinae</taxon>
        <taxon>Setaria</taxon>
    </lineage>
</organism>
<evidence type="ECO:0000313" key="2">
    <source>
        <dbReference type="EnsemblPlants" id="KQK96439"/>
    </source>
</evidence>
<name>K3YFT7_SETIT</name>
<dbReference type="AlphaFoldDB" id="K3YFT7"/>
<keyword evidence="3" id="KW-1185">Reference proteome</keyword>
<reference evidence="2" key="2">
    <citation type="submission" date="2018-08" db="UniProtKB">
        <authorList>
            <consortium name="EnsemblPlants"/>
        </authorList>
    </citation>
    <scope>IDENTIFICATION</scope>
    <source>
        <strain evidence="2">Yugu1</strain>
    </source>
</reference>
<feature type="region of interest" description="Disordered" evidence="1">
    <location>
        <begin position="88"/>
        <end position="120"/>
    </location>
</feature>
<dbReference type="Proteomes" id="UP000004995">
    <property type="component" value="Unassembled WGS sequence"/>
</dbReference>
<evidence type="ECO:0000256" key="1">
    <source>
        <dbReference type="SAM" id="MobiDB-lite"/>
    </source>
</evidence>
<sequence length="120" mass="12956">MRLILGMLCTAGVHVPDPGRRRGGSGAPVPGLQRRQGGDVERGVRRVWRLLPQGSDLGGHHLRLRALLHPPLPHLLLPPLQRLRGAPVVGTRQQGRRDRCLPALKPPPATRGCLPSSVVA</sequence>
<dbReference type="EnsemblPlants" id="KQK96439">
    <property type="protein sequence ID" value="KQK96439"/>
    <property type="gene ID" value="SETIT_013104mg"/>
</dbReference>
<proteinExistence type="predicted"/>
<feature type="region of interest" description="Disordered" evidence="1">
    <location>
        <begin position="15"/>
        <end position="40"/>
    </location>
</feature>
<dbReference type="HOGENOM" id="CLU_2053752_0_0_1"/>
<reference evidence="3" key="1">
    <citation type="journal article" date="2012" name="Nat. Biotechnol.">
        <title>Reference genome sequence of the model plant Setaria.</title>
        <authorList>
            <person name="Bennetzen J.L."/>
            <person name="Schmutz J."/>
            <person name="Wang H."/>
            <person name="Percifield R."/>
            <person name="Hawkins J."/>
            <person name="Pontaroli A.C."/>
            <person name="Estep M."/>
            <person name="Feng L."/>
            <person name="Vaughn J.N."/>
            <person name="Grimwood J."/>
            <person name="Jenkins J."/>
            <person name="Barry K."/>
            <person name="Lindquist E."/>
            <person name="Hellsten U."/>
            <person name="Deshpande S."/>
            <person name="Wang X."/>
            <person name="Wu X."/>
            <person name="Mitros T."/>
            <person name="Triplett J."/>
            <person name="Yang X."/>
            <person name="Ye C.Y."/>
            <person name="Mauro-Herrera M."/>
            <person name="Wang L."/>
            <person name="Li P."/>
            <person name="Sharma M."/>
            <person name="Sharma R."/>
            <person name="Ronald P.C."/>
            <person name="Panaud O."/>
            <person name="Kellogg E.A."/>
            <person name="Brutnell T.P."/>
            <person name="Doust A.N."/>
            <person name="Tuskan G.A."/>
            <person name="Rokhsar D."/>
            <person name="Devos K.M."/>
        </authorList>
    </citation>
    <scope>NUCLEOTIDE SEQUENCE [LARGE SCALE GENOMIC DNA]</scope>
    <source>
        <strain evidence="3">cv. Yugu1</strain>
    </source>
</reference>
<protein>
    <submittedName>
        <fullName evidence="2">Uncharacterized protein</fullName>
    </submittedName>
</protein>
<accession>K3YFT7</accession>
<dbReference type="Gramene" id="KQK96439">
    <property type="protein sequence ID" value="KQK96439"/>
    <property type="gene ID" value="SETIT_013104mg"/>
</dbReference>
<dbReference type="EMBL" id="AGNK02004132">
    <property type="status" value="NOT_ANNOTATED_CDS"/>
    <property type="molecule type" value="Genomic_DNA"/>
</dbReference>
<evidence type="ECO:0000313" key="3">
    <source>
        <dbReference type="Proteomes" id="UP000004995"/>
    </source>
</evidence>